<evidence type="ECO:0000256" key="1">
    <source>
        <dbReference type="ARBA" id="ARBA00004370"/>
    </source>
</evidence>
<dbReference type="GeneID" id="107273372"/>
<keyword evidence="5 8" id="KW-0472">Membrane</keyword>
<feature type="region of interest" description="Disordered" evidence="7">
    <location>
        <begin position="323"/>
        <end position="344"/>
    </location>
</feature>
<feature type="compositionally biased region" description="Polar residues" evidence="7">
    <location>
        <begin position="59"/>
        <end position="76"/>
    </location>
</feature>
<feature type="compositionally biased region" description="Basic and acidic residues" evidence="7">
    <location>
        <begin position="77"/>
        <end position="107"/>
    </location>
</feature>
<name>A0AAJ7CBY1_CEPCN</name>
<dbReference type="Proteomes" id="UP000694920">
    <property type="component" value="Unplaced"/>
</dbReference>
<evidence type="ECO:0000256" key="4">
    <source>
        <dbReference type="ARBA" id="ARBA00023054"/>
    </source>
</evidence>
<feature type="region of interest" description="Disordered" evidence="7">
    <location>
        <begin position="226"/>
        <end position="259"/>
    </location>
</feature>
<feature type="compositionally biased region" description="Basic and acidic residues" evidence="7">
    <location>
        <begin position="115"/>
        <end position="124"/>
    </location>
</feature>
<feature type="compositionally biased region" description="Polar residues" evidence="7">
    <location>
        <begin position="229"/>
        <end position="256"/>
    </location>
</feature>
<feature type="compositionally biased region" description="Polar residues" evidence="7">
    <location>
        <begin position="656"/>
        <end position="672"/>
    </location>
</feature>
<feature type="domain" description="SUN" evidence="9">
    <location>
        <begin position="712"/>
        <end position="874"/>
    </location>
</feature>
<evidence type="ECO:0000256" key="8">
    <source>
        <dbReference type="SAM" id="Phobius"/>
    </source>
</evidence>
<dbReference type="FunFam" id="2.60.120.260:FF:000009">
    <property type="entry name" value="SUN domain-containing protein 1 isoform X1"/>
    <property type="match status" value="1"/>
</dbReference>
<reference evidence="11" key="1">
    <citation type="submission" date="2025-08" db="UniProtKB">
        <authorList>
            <consortium name="RefSeq"/>
        </authorList>
    </citation>
    <scope>IDENTIFICATION</scope>
</reference>
<evidence type="ECO:0000313" key="11">
    <source>
        <dbReference type="RefSeq" id="XP_015606981.1"/>
    </source>
</evidence>
<protein>
    <submittedName>
        <fullName evidence="11">Uncharacterized protein LOC107273372 isoform X1</fullName>
    </submittedName>
</protein>
<organism evidence="10 11">
    <name type="scientific">Cephus cinctus</name>
    <name type="common">Wheat stem sawfly</name>
    <dbReference type="NCBI Taxonomy" id="211228"/>
    <lineage>
        <taxon>Eukaryota</taxon>
        <taxon>Metazoa</taxon>
        <taxon>Ecdysozoa</taxon>
        <taxon>Arthropoda</taxon>
        <taxon>Hexapoda</taxon>
        <taxon>Insecta</taxon>
        <taxon>Pterygota</taxon>
        <taxon>Neoptera</taxon>
        <taxon>Endopterygota</taxon>
        <taxon>Hymenoptera</taxon>
        <taxon>Cephoidea</taxon>
        <taxon>Cephidae</taxon>
        <taxon>Cephus</taxon>
    </lineage>
</organism>
<dbReference type="PROSITE" id="PS51469">
    <property type="entry name" value="SUN"/>
    <property type="match status" value="1"/>
</dbReference>
<dbReference type="PANTHER" id="PTHR12911">
    <property type="entry name" value="SAD1/UNC-84-LIKE PROTEIN-RELATED"/>
    <property type="match status" value="1"/>
</dbReference>
<feature type="compositionally biased region" description="Basic and acidic residues" evidence="7">
    <location>
        <begin position="39"/>
        <end position="56"/>
    </location>
</feature>
<dbReference type="GO" id="GO:0034993">
    <property type="term" value="C:meiotic nuclear membrane microtubule tethering complex"/>
    <property type="evidence" value="ECO:0007669"/>
    <property type="project" value="TreeGrafter"/>
</dbReference>
<dbReference type="GO" id="GO:0043495">
    <property type="term" value="F:protein-membrane adaptor activity"/>
    <property type="evidence" value="ECO:0007669"/>
    <property type="project" value="TreeGrafter"/>
</dbReference>
<keyword evidence="3 8" id="KW-1133">Transmembrane helix</keyword>
<gene>
    <name evidence="11" type="primary">LOC107273372</name>
</gene>
<dbReference type="Gene3D" id="2.60.120.260">
    <property type="entry name" value="Galactose-binding domain-like"/>
    <property type="match status" value="1"/>
</dbReference>
<evidence type="ECO:0000256" key="2">
    <source>
        <dbReference type="ARBA" id="ARBA00022692"/>
    </source>
</evidence>
<sequence>MQIIVKMDSEQHHYELRSRSRSRSQTPRMLNRSVTETESSEHHYDLRSRSRERSHTPGEVTSTRRSGSRSLPSSAGKSRDKSMETISEKKEEVHVEDTTDTQSRKSEGSTSSVTKKAERRSERQRAKKQIFVNGQGDSKNDSLDDKVERKRKSITPRRILTSDYSSEEGEREDPPSRPGSAYEIYKQAGEWWNVFPKTDYTYSQKSTCRYEIAPGVLAMPNMSRRSIHSDSNSTTGSIPSVSQQNISQTSHGTSENYMGDTVDTMDSMESAEAREQHNLMSGDSDLLRFPRSRHPDSVARGMIYKTMHVEHYKSHREILYSDSGNLPELEPESKRYSSTTDGPSRSFATRRYGRFTQLDSDTELDDAVTVSSYGRREKWRRWYESVTTVVITWWTRLMETIGIRQGRGRYYPSYDYRRHQESKWSKAWRMVDRVLQSLYLLLVRVLFLDSWLLSRASNTRERLGDQRRKILWLILLPPLLLAAWWFLPFIITIPLQFIAGLVQQITESSVATFKETKKTLTATDPTTVIPEVIAQVNQTSEVYSTKEIDELKLRIERLENDDPKWMNKWTILERNIGERDDAVQNQIKALRLELQTLKELQSTFLNDEKMEKHITRIINEHFNAETFKQNITAIFETLIIANQIVKGDKKREAETKIQSLTTDPDSHYSNYENSKRSGLWTEEDIKKIMKEMIKIYDADKTGKIDHALESAGGQIISTRCTQPYKVQVAFKFLGFTWHSVHNDPRTVIQRNPVQPGACWAFQDFPGYLLIKLRGSIFITGFTMEHASRWILPNGEMRSAPRKFDVWGLENENDAEPVRFGDYEFLDSDDNLQYFPVQNTSIVKPYEYVELKIHSNHGQLEYTCLYRFRVHGVSV</sequence>
<evidence type="ECO:0000256" key="7">
    <source>
        <dbReference type="SAM" id="MobiDB-lite"/>
    </source>
</evidence>
<dbReference type="Pfam" id="PF07738">
    <property type="entry name" value="Sad1_UNC"/>
    <property type="match status" value="1"/>
</dbReference>
<dbReference type="PANTHER" id="PTHR12911:SF8">
    <property type="entry name" value="KLAROID PROTEIN-RELATED"/>
    <property type="match status" value="1"/>
</dbReference>
<accession>A0AAJ7CBY1</accession>
<dbReference type="InterPro" id="IPR012919">
    <property type="entry name" value="SUN_dom"/>
</dbReference>
<evidence type="ECO:0000313" key="10">
    <source>
        <dbReference type="Proteomes" id="UP000694920"/>
    </source>
</evidence>
<comment type="subcellular location">
    <subcellularLocation>
        <location evidence="1">Membrane</location>
    </subcellularLocation>
</comment>
<dbReference type="InterPro" id="IPR045119">
    <property type="entry name" value="SUN1-5"/>
</dbReference>
<keyword evidence="4 6" id="KW-0175">Coiled coil</keyword>
<feature type="compositionally biased region" description="Basic and acidic residues" evidence="7">
    <location>
        <begin position="138"/>
        <end position="148"/>
    </location>
</feature>
<evidence type="ECO:0000256" key="3">
    <source>
        <dbReference type="ARBA" id="ARBA00022989"/>
    </source>
</evidence>
<keyword evidence="2 8" id="KW-0812">Transmembrane</keyword>
<feature type="region of interest" description="Disordered" evidence="7">
    <location>
        <begin position="1"/>
        <end position="181"/>
    </location>
</feature>
<dbReference type="KEGG" id="ccin:107273372"/>
<evidence type="ECO:0000256" key="5">
    <source>
        <dbReference type="ARBA" id="ARBA00023136"/>
    </source>
</evidence>
<feature type="transmembrane region" description="Helical" evidence="8">
    <location>
        <begin position="470"/>
        <end position="487"/>
    </location>
</feature>
<feature type="transmembrane region" description="Helical" evidence="8">
    <location>
        <begin position="438"/>
        <end position="458"/>
    </location>
</feature>
<feature type="region of interest" description="Disordered" evidence="7">
    <location>
        <begin position="652"/>
        <end position="673"/>
    </location>
</feature>
<evidence type="ECO:0000256" key="6">
    <source>
        <dbReference type="SAM" id="Coils"/>
    </source>
</evidence>
<dbReference type="AlphaFoldDB" id="A0AAJ7CBY1"/>
<feature type="compositionally biased region" description="Polar residues" evidence="7">
    <location>
        <begin position="25"/>
        <end position="37"/>
    </location>
</feature>
<feature type="coiled-coil region" evidence="6">
    <location>
        <begin position="541"/>
        <end position="600"/>
    </location>
</feature>
<keyword evidence="10" id="KW-1185">Reference proteome</keyword>
<feature type="compositionally biased region" description="Basic and acidic residues" evidence="7">
    <location>
        <begin position="7"/>
        <end position="18"/>
    </location>
</feature>
<evidence type="ECO:0000259" key="9">
    <source>
        <dbReference type="PROSITE" id="PS51469"/>
    </source>
</evidence>
<dbReference type="RefSeq" id="XP_015606981.1">
    <property type="nucleotide sequence ID" value="XM_015751495.2"/>
</dbReference>
<proteinExistence type="predicted"/>